<dbReference type="EMBL" id="CP016094">
    <property type="protein sequence ID" value="AOS45703.1"/>
    <property type="molecule type" value="Genomic_DNA"/>
</dbReference>
<organism evidence="3 4">
    <name type="scientific">Lacunisphaera limnophila</name>
    <dbReference type="NCBI Taxonomy" id="1838286"/>
    <lineage>
        <taxon>Bacteria</taxon>
        <taxon>Pseudomonadati</taxon>
        <taxon>Verrucomicrobiota</taxon>
        <taxon>Opitutia</taxon>
        <taxon>Opitutales</taxon>
        <taxon>Opitutaceae</taxon>
        <taxon>Lacunisphaera</taxon>
    </lineage>
</organism>
<dbReference type="AlphaFoldDB" id="A0A1D8AXT4"/>
<keyword evidence="1" id="KW-0732">Signal</keyword>
<evidence type="ECO:0000256" key="1">
    <source>
        <dbReference type="SAM" id="SignalP"/>
    </source>
</evidence>
<evidence type="ECO:0000259" key="2">
    <source>
        <dbReference type="Pfam" id="PF06439"/>
    </source>
</evidence>
<dbReference type="GO" id="GO:0016787">
    <property type="term" value="F:hydrolase activity"/>
    <property type="evidence" value="ECO:0007669"/>
    <property type="project" value="InterPro"/>
</dbReference>
<feature type="signal peptide" evidence="1">
    <location>
        <begin position="1"/>
        <end position="20"/>
    </location>
</feature>
<dbReference type="InterPro" id="IPR010496">
    <property type="entry name" value="AL/BT2_dom"/>
</dbReference>
<dbReference type="Gene3D" id="2.60.120.560">
    <property type="entry name" value="Exo-inulinase, domain 1"/>
    <property type="match status" value="1"/>
</dbReference>
<evidence type="ECO:0000313" key="4">
    <source>
        <dbReference type="Proteomes" id="UP000095228"/>
    </source>
</evidence>
<feature type="chain" id="PRO_5009105353" description="3-keto-alpha-glucoside-1,2-lyase/3-keto-2-hydroxy-glucal hydratase domain-containing protein" evidence="1">
    <location>
        <begin position="21"/>
        <end position="216"/>
    </location>
</feature>
<accession>A0A1D8AXT4</accession>
<proteinExistence type="predicted"/>
<gene>
    <name evidence="3" type="ORF">Verru16b_02790</name>
</gene>
<dbReference type="KEGG" id="obg:Verru16b_02790"/>
<dbReference type="OrthoDB" id="176168at2"/>
<keyword evidence="4" id="KW-1185">Reference proteome</keyword>
<dbReference type="RefSeq" id="WP_069962825.1">
    <property type="nucleotide sequence ID" value="NZ_CP016094.1"/>
</dbReference>
<name>A0A1D8AXT4_9BACT</name>
<dbReference type="Pfam" id="PF06439">
    <property type="entry name" value="3keto-disac_hyd"/>
    <property type="match status" value="1"/>
</dbReference>
<reference evidence="3 4" key="1">
    <citation type="submission" date="2016-06" db="EMBL/GenBank/DDBJ databases">
        <title>Three novel species with peptidoglycan cell walls form the new genus Lacunisphaera gen. nov. in the family Opitutaceae of the verrucomicrobial subdivision 4.</title>
        <authorList>
            <person name="Rast P."/>
            <person name="Gloeckner I."/>
            <person name="Jogler M."/>
            <person name="Boedeker C."/>
            <person name="Jeske O."/>
            <person name="Wiegand S."/>
            <person name="Reinhardt R."/>
            <person name="Schumann P."/>
            <person name="Rohde M."/>
            <person name="Spring S."/>
            <person name="Gloeckner F.O."/>
            <person name="Jogler C."/>
        </authorList>
    </citation>
    <scope>NUCLEOTIDE SEQUENCE [LARGE SCALE GENOMIC DNA]</scope>
    <source>
        <strain evidence="3 4">IG16b</strain>
    </source>
</reference>
<dbReference type="STRING" id="1838286.Verru16b_02790"/>
<dbReference type="Proteomes" id="UP000095228">
    <property type="component" value="Chromosome"/>
</dbReference>
<evidence type="ECO:0000313" key="3">
    <source>
        <dbReference type="EMBL" id="AOS45703.1"/>
    </source>
</evidence>
<feature type="domain" description="3-keto-alpha-glucoside-1,2-lyase/3-keto-2-hydroxy-glucal hydratase" evidence="2">
    <location>
        <begin position="34"/>
        <end position="214"/>
    </location>
</feature>
<protein>
    <recommendedName>
        <fullName evidence="2">3-keto-alpha-glucoside-1,2-lyase/3-keto-2-hydroxy-glucal hydratase domain-containing protein</fullName>
    </recommendedName>
</protein>
<sequence>MNYPRLLLAACALLGATAVAQEKPKITAVERSQGWRFLFDGGSLADWRGYGQNRVPKNWTVLDGWLTSTGGPALVSEEEFKDFELLFDWKADEGGVCEVYLRADEDRAMPEESGLLVELAGGTGMGGNGGLTELWRTITPQPGLWHRSKVTVYGNQVEHWVDGERVLTYMVDTAAWRAAVAASRFKDVRAYGMHREGRIVLSGKNASFRNIKIRPL</sequence>